<keyword evidence="2" id="KW-1185">Reference proteome</keyword>
<evidence type="ECO:0000313" key="1">
    <source>
        <dbReference type="EMBL" id="MBK6265159.1"/>
    </source>
</evidence>
<dbReference type="SUPFAM" id="SSF53597">
    <property type="entry name" value="Dihydrofolate reductase-like"/>
    <property type="match status" value="1"/>
</dbReference>
<protein>
    <recommendedName>
        <fullName evidence="3">Bacterial bifunctional deaminase-reductase C-terminal domain-containing protein</fullName>
    </recommendedName>
</protein>
<dbReference type="Proteomes" id="UP000611723">
    <property type="component" value="Unassembled WGS sequence"/>
</dbReference>
<accession>A0A934WY63</accession>
<reference evidence="1" key="1">
    <citation type="submission" date="2021-01" db="EMBL/GenBank/DDBJ databases">
        <title>Marivirga aurantiaca sp. nov., isolated from intertidal surface sediments.</title>
        <authorList>
            <person name="Zhang M."/>
        </authorList>
    </citation>
    <scope>NUCLEOTIDE SEQUENCE</scope>
    <source>
        <strain evidence="1">S37H4</strain>
    </source>
</reference>
<dbReference type="EMBL" id="JAEQBW010000003">
    <property type="protein sequence ID" value="MBK6265159.1"/>
    <property type="molecule type" value="Genomic_DNA"/>
</dbReference>
<organism evidence="1 2">
    <name type="scientific">Marivirga aurantiaca</name>
    <dbReference type="NCBI Taxonomy" id="2802615"/>
    <lineage>
        <taxon>Bacteria</taxon>
        <taxon>Pseudomonadati</taxon>
        <taxon>Bacteroidota</taxon>
        <taxon>Cytophagia</taxon>
        <taxon>Cytophagales</taxon>
        <taxon>Marivirgaceae</taxon>
        <taxon>Marivirga</taxon>
    </lineage>
</organism>
<evidence type="ECO:0008006" key="3">
    <source>
        <dbReference type="Google" id="ProtNLM"/>
    </source>
</evidence>
<evidence type="ECO:0000313" key="2">
    <source>
        <dbReference type="Proteomes" id="UP000611723"/>
    </source>
</evidence>
<dbReference type="Gene3D" id="3.40.430.10">
    <property type="entry name" value="Dihydrofolate Reductase, subunit A"/>
    <property type="match status" value="1"/>
</dbReference>
<sequence>MIDEYRLIVNPIVLREGTPLFKNIRKKLGLKLIDCQSFKCGNILLIYHPKK</sequence>
<gene>
    <name evidence="1" type="ORF">JKA74_08925</name>
</gene>
<comment type="caution">
    <text evidence="1">The sequence shown here is derived from an EMBL/GenBank/DDBJ whole genome shotgun (WGS) entry which is preliminary data.</text>
</comment>
<dbReference type="RefSeq" id="WP_201430836.1">
    <property type="nucleotide sequence ID" value="NZ_JAEQBW010000003.1"/>
</dbReference>
<dbReference type="AlphaFoldDB" id="A0A934WY63"/>
<name>A0A934WY63_9BACT</name>
<dbReference type="InterPro" id="IPR024072">
    <property type="entry name" value="DHFR-like_dom_sf"/>
</dbReference>
<proteinExistence type="predicted"/>